<dbReference type="RefSeq" id="WP_219965465.1">
    <property type="nucleotide sequence ID" value="NZ_JAGFNZ010000003.1"/>
</dbReference>
<evidence type="ECO:0000313" key="3">
    <source>
        <dbReference type="Proteomes" id="UP000719942"/>
    </source>
</evidence>
<name>A0ABS7DP27_9FIRM</name>
<dbReference type="PROSITE" id="PS50943">
    <property type="entry name" value="HTH_CROC1"/>
    <property type="match status" value="1"/>
</dbReference>
<dbReference type="Gene3D" id="1.10.260.40">
    <property type="entry name" value="lambda repressor-like DNA-binding domains"/>
    <property type="match status" value="1"/>
</dbReference>
<evidence type="ECO:0000259" key="1">
    <source>
        <dbReference type="PROSITE" id="PS50943"/>
    </source>
</evidence>
<organism evidence="2 3">
    <name type="scientific">Caproiciproducens faecalis</name>
    <dbReference type="NCBI Taxonomy" id="2820301"/>
    <lineage>
        <taxon>Bacteria</taxon>
        <taxon>Bacillati</taxon>
        <taxon>Bacillota</taxon>
        <taxon>Clostridia</taxon>
        <taxon>Eubacteriales</taxon>
        <taxon>Acutalibacteraceae</taxon>
        <taxon>Caproiciproducens</taxon>
    </lineage>
</organism>
<dbReference type="SMART" id="SM00530">
    <property type="entry name" value="HTH_XRE"/>
    <property type="match status" value="1"/>
</dbReference>
<reference evidence="2 3" key="1">
    <citation type="submission" date="2021-03" db="EMBL/GenBank/DDBJ databases">
        <title>Caproiciproducens sp. nov. isolated from feces of cow.</title>
        <authorList>
            <person name="Choi J.-Y."/>
        </authorList>
    </citation>
    <scope>NUCLEOTIDE SEQUENCE [LARGE SCALE GENOMIC DNA]</scope>
    <source>
        <strain evidence="2 3">AGMB10547</strain>
    </source>
</reference>
<sequence>MNARQAVADRIIELCKERNMTPNALSYRAAVPQSTIKSILNNESQNPGIVTIKKLCDGLGISLPDFFDTPEFRNLEQEIK</sequence>
<dbReference type="EMBL" id="JAGFNZ010000003">
    <property type="protein sequence ID" value="MBW7573064.1"/>
    <property type="molecule type" value="Genomic_DNA"/>
</dbReference>
<dbReference type="Pfam" id="PF13443">
    <property type="entry name" value="HTH_26"/>
    <property type="match status" value="1"/>
</dbReference>
<dbReference type="Proteomes" id="UP000719942">
    <property type="component" value="Unassembled WGS sequence"/>
</dbReference>
<dbReference type="InterPro" id="IPR010982">
    <property type="entry name" value="Lambda_DNA-bd_dom_sf"/>
</dbReference>
<evidence type="ECO:0000313" key="2">
    <source>
        <dbReference type="EMBL" id="MBW7573064.1"/>
    </source>
</evidence>
<comment type="caution">
    <text evidence="2">The sequence shown here is derived from an EMBL/GenBank/DDBJ whole genome shotgun (WGS) entry which is preliminary data.</text>
</comment>
<protein>
    <submittedName>
        <fullName evidence="2">Helix-turn-helix transcriptional regulator</fullName>
    </submittedName>
</protein>
<dbReference type="CDD" id="cd00093">
    <property type="entry name" value="HTH_XRE"/>
    <property type="match status" value="1"/>
</dbReference>
<keyword evidence="3" id="KW-1185">Reference proteome</keyword>
<feature type="domain" description="HTH cro/C1-type" evidence="1">
    <location>
        <begin position="11"/>
        <end position="66"/>
    </location>
</feature>
<gene>
    <name evidence="2" type="ORF">J5W02_09585</name>
</gene>
<dbReference type="InterPro" id="IPR001387">
    <property type="entry name" value="Cro/C1-type_HTH"/>
</dbReference>
<accession>A0ABS7DP27</accession>
<dbReference type="SUPFAM" id="SSF47413">
    <property type="entry name" value="lambda repressor-like DNA-binding domains"/>
    <property type="match status" value="1"/>
</dbReference>
<proteinExistence type="predicted"/>